<evidence type="ECO:0000313" key="2">
    <source>
        <dbReference type="EMBL" id="NKQ52008.1"/>
    </source>
</evidence>
<organism evidence="2 3">
    <name type="scientific">Amycolatopsis acididurans</name>
    <dbReference type="NCBI Taxonomy" id="2724524"/>
    <lineage>
        <taxon>Bacteria</taxon>
        <taxon>Bacillati</taxon>
        <taxon>Actinomycetota</taxon>
        <taxon>Actinomycetes</taxon>
        <taxon>Pseudonocardiales</taxon>
        <taxon>Pseudonocardiaceae</taxon>
        <taxon>Amycolatopsis</taxon>
    </lineage>
</organism>
<dbReference type="InterPro" id="IPR043993">
    <property type="entry name" value="T4SS_pilin"/>
</dbReference>
<name>A0ABX1IWY7_9PSEU</name>
<protein>
    <recommendedName>
        <fullName evidence="4">TrbC/VIRB2 family protein</fullName>
    </recommendedName>
</protein>
<sequence>MLRSPRRPRGTRSRTLHNVGLLGAVVGVLLLVAVTPASADTLVLAAPPGSLGEVIDKLRNFLIGLAAGLATLFLTIGGVRYLTADGDAGEVERAKKSMRNAAIGYGVAMLAPIIAAILQSLVS</sequence>
<feature type="transmembrane region" description="Helical" evidence="1">
    <location>
        <begin position="61"/>
        <end position="82"/>
    </location>
</feature>
<evidence type="ECO:0008006" key="4">
    <source>
        <dbReference type="Google" id="ProtNLM"/>
    </source>
</evidence>
<keyword evidence="1" id="KW-1133">Transmembrane helix</keyword>
<keyword evidence="3" id="KW-1185">Reference proteome</keyword>
<accession>A0ABX1IWY7</accession>
<comment type="caution">
    <text evidence="2">The sequence shown here is derived from an EMBL/GenBank/DDBJ whole genome shotgun (WGS) entry which is preliminary data.</text>
</comment>
<dbReference type="Proteomes" id="UP000715441">
    <property type="component" value="Unassembled WGS sequence"/>
</dbReference>
<dbReference type="Pfam" id="PF18895">
    <property type="entry name" value="T4SS_pilin"/>
    <property type="match status" value="1"/>
</dbReference>
<keyword evidence="1" id="KW-0472">Membrane</keyword>
<reference evidence="2 3" key="1">
    <citation type="submission" date="2020-04" db="EMBL/GenBank/DDBJ databases">
        <title>Novel species.</title>
        <authorList>
            <person name="Teo W.F.A."/>
            <person name="Lipun K."/>
            <person name="Srisuk N."/>
            <person name="Duangmal K."/>
        </authorList>
    </citation>
    <scope>NUCLEOTIDE SEQUENCE [LARGE SCALE GENOMIC DNA]</scope>
    <source>
        <strain evidence="2 3">K13G38</strain>
    </source>
</reference>
<evidence type="ECO:0000313" key="3">
    <source>
        <dbReference type="Proteomes" id="UP000715441"/>
    </source>
</evidence>
<keyword evidence="1" id="KW-0812">Transmembrane</keyword>
<feature type="transmembrane region" description="Helical" evidence="1">
    <location>
        <begin position="102"/>
        <end position="122"/>
    </location>
</feature>
<evidence type="ECO:0000256" key="1">
    <source>
        <dbReference type="SAM" id="Phobius"/>
    </source>
</evidence>
<proteinExistence type="predicted"/>
<gene>
    <name evidence="2" type="ORF">HFP15_03840</name>
</gene>
<dbReference type="EMBL" id="JAAXLS010000002">
    <property type="protein sequence ID" value="NKQ52008.1"/>
    <property type="molecule type" value="Genomic_DNA"/>
</dbReference>